<name>A0A835CH45_9FABA</name>
<organism evidence="1 2">
    <name type="scientific">Senna tora</name>
    <dbReference type="NCBI Taxonomy" id="362788"/>
    <lineage>
        <taxon>Eukaryota</taxon>
        <taxon>Viridiplantae</taxon>
        <taxon>Streptophyta</taxon>
        <taxon>Embryophyta</taxon>
        <taxon>Tracheophyta</taxon>
        <taxon>Spermatophyta</taxon>
        <taxon>Magnoliopsida</taxon>
        <taxon>eudicotyledons</taxon>
        <taxon>Gunneridae</taxon>
        <taxon>Pentapetalae</taxon>
        <taxon>rosids</taxon>
        <taxon>fabids</taxon>
        <taxon>Fabales</taxon>
        <taxon>Fabaceae</taxon>
        <taxon>Caesalpinioideae</taxon>
        <taxon>Cassia clade</taxon>
        <taxon>Senna</taxon>
    </lineage>
</organism>
<proteinExistence type="predicted"/>
<keyword evidence="2" id="KW-1185">Reference proteome</keyword>
<gene>
    <name evidence="1" type="ORF">G2W53_007209</name>
</gene>
<evidence type="ECO:0000313" key="2">
    <source>
        <dbReference type="Proteomes" id="UP000634136"/>
    </source>
</evidence>
<evidence type="ECO:0000313" key="1">
    <source>
        <dbReference type="EMBL" id="KAF7838727.1"/>
    </source>
</evidence>
<dbReference type="AlphaFoldDB" id="A0A835CH45"/>
<accession>A0A835CH45</accession>
<protein>
    <submittedName>
        <fullName evidence="1">Uncharacterized protein</fullName>
    </submittedName>
</protein>
<comment type="caution">
    <text evidence="1">The sequence shown here is derived from an EMBL/GenBank/DDBJ whole genome shotgun (WGS) entry which is preliminary data.</text>
</comment>
<dbReference type="EMBL" id="JAAIUW010000003">
    <property type="protein sequence ID" value="KAF7838727.1"/>
    <property type="molecule type" value="Genomic_DNA"/>
</dbReference>
<dbReference type="Proteomes" id="UP000634136">
    <property type="component" value="Unassembled WGS sequence"/>
</dbReference>
<reference evidence="1" key="1">
    <citation type="submission" date="2020-09" db="EMBL/GenBank/DDBJ databases">
        <title>Genome-Enabled Discovery of Anthraquinone Biosynthesis in Senna tora.</title>
        <authorList>
            <person name="Kang S.-H."/>
            <person name="Pandey R.P."/>
            <person name="Lee C.-M."/>
            <person name="Sim J.-S."/>
            <person name="Jeong J.-T."/>
            <person name="Choi B.-S."/>
            <person name="Jung M."/>
            <person name="Ginzburg D."/>
            <person name="Zhao K."/>
            <person name="Won S.Y."/>
            <person name="Oh T.-J."/>
            <person name="Yu Y."/>
            <person name="Kim N.-H."/>
            <person name="Lee O.R."/>
            <person name="Lee T.-H."/>
            <person name="Bashyal P."/>
            <person name="Kim T.-S."/>
            <person name="Lee W.-H."/>
            <person name="Kawkins C."/>
            <person name="Kim C.-K."/>
            <person name="Kim J.S."/>
            <person name="Ahn B.O."/>
            <person name="Rhee S.Y."/>
            <person name="Sohng J.K."/>
        </authorList>
    </citation>
    <scope>NUCLEOTIDE SEQUENCE</scope>
    <source>
        <tissue evidence="1">Leaf</tissue>
    </source>
</reference>
<sequence length="81" mass="9563">MVRVHTVGNVLRRRSRGNGYVGIGYTKLSKEVEKLRERILHRQFEEAKASKSTRAELLHKIINHFLTERRPRVNQLNIPPY</sequence>